<protein>
    <submittedName>
        <fullName evidence="1">Uncharacterized protein</fullName>
    </submittedName>
</protein>
<gene>
    <name evidence="1" type="ORF">OLEA9_A120130</name>
</gene>
<keyword evidence="2" id="KW-1185">Reference proteome</keyword>
<evidence type="ECO:0000313" key="1">
    <source>
        <dbReference type="EMBL" id="CAA3002485.1"/>
    </source>
</evidence>
<reference evidence="1 2" key="1">
    <citation type="submission" date="2019-12" db="EMBL/GenBank/DDBJ databases">
        <authorList>
            <person name="Alioto T."/>
            <person name="Alioto T."/>
            <person name="Gomez Garrido J."/>
        </authorList>
    </citation>
    <scope>NUCLEOTIDE SEQUENCE [LARGE SCALE GENOMIC DNA]</scope>
</reference>
<dbReference type="Gramene" id="OE9A120130T1">
    <property type="protein sequence ID" value="OE9A120130C1"/>
    <property type="gene ID" value="OE9A120130"/>
</dbReference>
<name>A0A8S0TGH4_OLEEU</name>
<accession>A0A8S0TGH4</accession>
<dbReference type="AlphaFoldDB" id="A0A8S0TGH4"/>
<evidence type="ECO:0000313" key="2">
    <source>
        <dbReference type="Proteomes" id="UP000594638"/>
    </source>
</evidence>
<proteinExistence type="predicted"/>
<dbReference type="Proteomes" id="UP000594638">
    <property type="component" value="Unassembled WGS sequence"/>
</dbReference>
<organism evidence="1 2">
    <name type="scientific">Olea europaea subsp. europaea</name>
    <dbReference type="NCBI Taxonomy" id="158383"/>
    <lineage>
        <taxon>Eukaryota</taxon>
        <taxon>Viridiplantae</taxon>
        <taxon>Streptophyta</taxon>
        <taxon>Embryophyta</taxon>
        <taxon>Tracheophyta</taxon>
        <taxon>Spermatophyta</taxon>
        <taxon>Magnoliopsida</taxon>
        <taxon>eudicotyledons</taxon>
        <taxon>Gunneridae</taxon>
        <taxon>Pentapetalae</taxon>
        <taxon>asterids</taxon>
        <taxon>lamiids</taxon>
        <taxon>Lamiales</taxon>
        <taxon>Oleaceae</taxon>
        <taxon>Oleeae</taxon>
        <taxon>Olea</taxon>
    </lineage>
</organism>
<sequence>MILPMCIFARARCHVQLSDNIGTVTASLFGVVAKNFLKLPAEKLMKDSITLEHFINAQDFGYAIEDHFIYMRFGNPDPKTNQPKICIIVSVSG</sequence>
<comment type="caution">
    <text evidence="1">The sequence shown here is derived from an EMBL/GenBank/DDBJ whole genome shotgun (WGS) entry which is preliminary data.</text>
</comment>
<dbReference type="EMBL" id="CACTIH010005843">
    <property type="protein sequence ID" value="CAA3002485.1"/>
    <property type="molecule type" value="Genomic_DNA"/>
</dbReference>